<evidence type="ECO:0000313" key="13">
    <source>
        <dbReference type="Proteomes" id="UP000265566"/>
    </source>
</evidence>
<evidence type="ECO:0000313" key="10">
    <source>
        <dbReference type="EMBL" id="RHN74349.1"/>
    </source>
</evidence>
<evidence type="ECO:0000256" key="3">
    <source>
        <dbReference type="ARBA" id="ARBA00022617"/>
    </source>
</evidence>
<reference evidence="9 12" key="3">
    <citation type="journal article" date="2011" name="Nature">
        <title>The Medicago genome provides insight into the evolution of rhizobial symbioses.</title>
        <authorList>
            <person name="Young N.D."/>
            <person name="Debelle F."/>
            <person name="Oldroyd G.E."/>
            <person name="Geurts R."/>
            <person name="Cannon S.B."/>
            <person name="Udvardi M.K."/>
            <person name="Benedito V.A."/>
            <person name="Mayer K.F."/>
            <person name="Gouzy J."/>
            <person name="Schoof H."/>
            <person name="Van de Peer Y."/>
            <person name="Proost S."/>
            <person name="Cook D.R."/>
            <person name="Meyers B.C."/>
            <person name="Spannagl M."/>
            <person name="Cheung F."/>
            <person name="De Mita S."/>
            <person name="Krishnakumar V."/>
            <person name="Gundlach H."/>
            <person name="Zhou S."/>
            <person name="Mudge J."/>
            <person name="Bharti A.K."/>
            <person name="Murray J.D."/>
            <person name="Naoumkina M.A."/>
            <person name="Rosen B."/>
            <person name="Silverstein K.A."/>
            <person name="Tang H."/>
            <person name="Rombauts S."/>
            <person name="Zhao P.X."/>
            <person name="Zhou P."/>
            <person name="Barbe V."/>
            <person name="Bardou P."/>
            <person name="Bechner M."/>
            <person name="Bellec A."/>
            <person name="Berger A."/>
            <person name="Berges H."/>
            <person name="Bidwell S."/>
            <person name="Bisseling T."/>
            <person name="Choisne N."/>
            <person name="Couloux A."/>
            <person name="Denny R."/>
            <person name="Deshpande S."/>
            <person name="Dai X."/>
            <person name="Doyle J.J."/>
            <person name="Dudez A.M."/>
            <person name="Farmer A.D."/>
            <person name="Fouteau S."/>
            <person name="Franken C."/>
            <person name="Gibelin C."/>
            <person name="Gish J."/>
            <person name="Goldstein S."/>
            <person name="Gonzalez A.J."/>
            <person name="Green P.J."/>
            <person name="Hallab A."/>
            <person name="Hartog M."/>
            <person name="Hua A."/>
            <person name="Humphray S.J."/>
            <person name="Jeong D.H."/>
            <person name="Jing Y."/>
            <person name="Jocker A."/>
            <person name="Kenton S.M."/>
            <person name="Kim D.J."/>
            <person name="Klee K."/>
            <person name="Lai H."/>
            <person name="Lang C."/>
            <person name="Lin S."/>
            <person name="Macmil S.L."/>
            <person name="Magdelenat G."/>
            <person name="Matthews L."/>
            <person name="McCorrison J."/>
            <person name="Monaghan E.L."/>
            <person name="Mun J.H."/>
            <person name="Najar F.Z."/>
            <person name="Nicholson C."/>
            <person name="Noirot C."/>
            <person name="O'Bleness M."/>
            <person name="Paule C.R."/>
            <person name="Poulain J."/>
            <person name="Prion F."/>
            <person name="Qin B."/>
            <person name="Qu C."/>
            <person name="Retzel E.F."/>
            <person name="Riddle C."/>
            <person name="Sallet E."/>
            <person name="Samain S."/>
            <person name="Samson N."/>
            <person name="Sanders I."/>
            <person name="Saurat O."/>
            <person name="Scarpelli C."/>
            <person name="Schiex T."/>
            <person name="Segurens B."/>
            <person name="Severin A.J."/>
            <person name="Sherrier D.J."/>
            <person name="Shi R."/>
            <person name="Sims S."/>
            <person name="Singer S.R."/>
            <person name="Sinharoy S."/>
            <person name="Sterck L."/>
            <person name="Viollet A."/>
            <person name="Wang B.B."/>
            <person name="Wang K."/>
            <person name="Wang M."/>
            <person name="Wang X."/>
            <person name="Warfsmann J."/>
            <person name="Weissenbach J."/>
            <person name="White D.D."/>
            <person name="White J.D."/>
            <person name="Wiley G.B."/>
            <person name="Wincker P."/>
            <person name="Xing Y."/>
            <person name="Yang L."/>
            <person name="Yao Z."/>
            <person name="Ying F."/>
            <person name="Zhai J."/>
            <person name="Zhou L."/>
            <person name="Zuber A."/>
            <person name="Denarie J."/>
            <person name="Dixon R.A."/>
            <person name="May G.D."/>
            <person name="Schwartz D.C."/>
            <person name="Rogers J."/>
            <person name="Quetier F."/>
            <person name="Town C.D."/>
            <person name="Roe B.A."/>
        </authorList>
    </citation>
    <scope>NUCLEOTIDE SEQUENCE [LARGE SCALE GENOMIC DNA]</scope>
    <source>
        <strain evidence="9">A17</strain>
        <strain evidence="11 12">cv. Jemalong A17</strain>
    </source>
</reference>
<dbReference type="GO" id="GO:0020037">
    <property type="term" value="F:heme binding"/>
    <property type="evidence" value="ECO:0007669"/>
    <property type="project" value="InterPro"/>
</dbReference>
<evidence type="ECO:0000313" key="8">
    <source>
        <dbReference type="EMBL" id="ABN08192.1"/>
    </source>
</evidence>
<reference evidence="8" key="1">
    <citation type="submission" date="2005-02" db="EMBL/GenBank/DDBJ databases">
        <authorList>
            <person name="Town C.D."/>
        </authorList>
    </citation>
    <scope>NUCLEOTIDE SEQUENCE</scope>
</reference>
<dbReference type="EnsemblPlants" id="AES66114">
    <property type="protein sequence ID" value="AES66114"/>
    <property type="gene ID" value="MTR_2g062680"/>
</dbReference>
<keyword evidence="3" id="KW-0349">Heme</keyword>
<keyword evidence="5" id="KW-0560">Oxidoreductase</keyword>
<reference evidence="13" key="6">
    <citation type="journal article" date="2018" name="Nat. Plants">
        <title>Whole-genome landscape of Medicago truncatula symbiotic genes.</title>
        <authorList>
            <person name="Pecrix Y."/>
            <person name="Staton S.E."/>
            <person name="Sallet E."/>
            <person name="Lelandais-Briere C."/>
            <person name="Moreau S."/>
            <person name="Carrere S."/>
            <person name="Blein T."/>
            <person name="Jardinaud M.F."/>
            <person name="Latrasse D."/>
            <person name="Zouine M."/>
            <person name="Zahm M."/>
            <person name="Kreplak J."/>
            <person name="Mayjonade B."/>
            <person name="Satge C."/>
            <person name="Perez M."/>
            <person name="Cauet S."/>
            <person name="Marande W."/>
            <person name="Chantry-Darmon C."/>
            <person name="Lopez-Roques C."/>
            <person name="Bouchez O."/>
            <person name="Berard A."/>
            <person name="Debelle F."/>
            <person name="Munos S."/>
            <person name="Bendahmane A."/>
            <person name="Berges H."/>
            <person name="Niebel A."/>
            <person name="Buitink J."/>
            <person name="Frugier F."/>
            <person name="Benhamed M."/>
            <person name="Crespi M."/>
            <person name="Gouzy J."/>
            <person name="Gamas P."/>
        </authorList>
    </citation>
    <scope>NUCLEOTIDE SEQUENCE [LARGE SCALE GENOMIC DNA]</scope>
    <source>
        <strain evidence="13">cv. Jemalong A17</strain>
    </source>
</reference>
<reference evidence="9 12" key="4">
    <citation type="journal article" date="2014" name="BMC Genomics">
        <title>An improved genome release (version Mt4.0) for the model legume Medicago truncatula.</title>
        <authorList>
            <person name="Tang H."/>
            <person name="Krishnakumar V."/>
            <person name="Bidwell S."/>
            <person name="Rosen B."/>
            <person name="Chan A."/>
            <person name="Zhou S."/>
            <person name="Gentzbittel L."/>
            <person name="Childs K.L."/>
            <person name="Yandell M."/>
            <person name="Gundlach H."/>
            <person name="Mayer K.F."/>
            <person name="Schwartz D.C."/>
            <person name="Town C.D."/>
        </authorList>
    </citation>
    <scope>GENOME REANNOTATION</scope>
    <source>
        <strain evidence="11 12">cv. Jemalong A17</strain>
    </source>
</reference>
<accession>A0A0C3V424</accession>
<dbReference type="Gramene" id="rna10392">
    <property type="protein sequence ID" value="RHN74349.1"/>
    <property type="gene ID" value="gene10392"/>
</dbReference>
<keyword evidence="6" id="KW-0408">Iron</keyword>
<dbReference type="eggNOG" id="KOG0157">
    <property type="taxonomic scope" value="Eukaryota"/>
</dbReference>
<evidence type="ECO:0000313" key="12">
    <source>
        <dbReference type="Proteomes" id="UP000002051"/>
    </source>
</evidence>
<keyword evidence="12" id="KW-1185">Reference proteome</keyword>
<evidence type="ECO:0000256" key="1">
    <source>
        <dbReference type="ARBA" id="ARBA00001971"/>
    </source>
</evidence>
<sequence>MIFVDTLSPDFRGDPDLLSHLIVRDDVRGKDYLRDIVLSLLVVGRDTVVAGLTELFWLLSRNLQVQERIMKEIDRILGPSLELQFNSKYAKKDGILPDGYPVTKGCRVTYHPYAMAREERIWGADCKVFNPEWWLNQDISRKRSYFKYPVFSRQSEMVLWGNICCYRNETCNSWRVEKVSNRSSWKQPRASI</sequence>
<reference evidence="8" key="2">
    <citation type="submission" date="2007-03" db="EMBL/GenBank/DDBJ databases">
        <authorList>
            <consortium name="The International Medicago Genome Annotation Group"/>
        </authorList>
    </citation>
    <scope>NUCLEOTIDE SEQUENCE</scope>
</reference>
<dbReference type="EMBL" id="CM001218">
    <property type="protein sequence ID" value="AES66114.2"/>
    <property type="molecule type" value="Genomic_DNA"/>
</dbReference>
<dbReference type="InterPro" id="IPR001128">
    <property type="entry name" value="Cyt_P450"/>
</dbReference>
<reference evidence="11" key="5">
    <citation type="submission" date="2015-04" db="UniProtKB">
        <authorList>
            <consortium name="EnsemblPlants"/>
        </authorList>
    </citation>
    <scope>IDENTIFICATION</scope>
    <source>
        <strain evidence="11">cv. Jemalong A17</strain>
    </source>
</reference>
<dbReference type="GO" id="GO:0004497">
    <property type="term" value="F:monooxygenase activity"/>
    <property type="evidence" value="ECO:0007669"/>
    <property type="project" value="UniProtKB-KW"/>
</dbReference>
<comment type="cofactor">
    <cofactor evidence="1">
        <name>heme</name>
        <dbReference type="ChEBI" id="CHEBI:30413"/>
    </cofactor>
</comment>
<dbReference type="PANTHER" id="PTHR24296">
    <property type="entry name" value="CYTOCHROME P450"/>
    <property type="match status" value="1"/>
</dbReference>
<dbReference type="OrthoDB" id="1896685at2759"/>
<dbReference type="InterPro" id="IPR036396">
    <property type="entry name" value="Cyt_P450_sf"/>
</dbReference>
<dbReference type="GO" id="GO:0016705">
    <property type="term" value="F:oxidoreductase activity, acting on paired donors, with incorporation or reduction of molecular oxygen"/>
    <property type="evidence" value="ECO:0007669"/>
    <property type="project" value="InterPro"/>
</dbReference>
<keyword evidence="7" id="KW-0503">Monooxygenase</keyword>
<gene>
    <name evidence="11" type="primary">11428319</name>
    <name evidence="9" type="ordered locus">MTR_2g062680</name>
    <name evidence="8" type="ORF">MtrDRAFT_AC155884g4v2</name>
    <name evidence="10" type="ORF">MtrunA17_Chr2g0309311</name>
</gene>
<dbReference type="HOGENOM" id="CLU_1417087_0_0_1"/>
<evidence type="ECO:0000313" key="11">
    <source>
        <dbReference type="EnsemblPlants" id="AES66114"/>
    </source>
</evidence>
<dbReference type="EMBL" id="PSQE01000002">
    <property type="protein sequence ID" value="RHN74349.1"/>
    <property type="molecule type" value="Genomic_DNA"/>
</dbReference>
<keyword evidence="4" id="KW-0479">Metal-binding</keyword>
<dbReference type="Proteomes" id="UP000002051">
    <property type="component" value="Chromosome 2"/>
</dbReference>
<dbReference type="AlphaFoldDB" id="A2Q3J7"/>
<dbReference type="PaxDb" id="3880-AES66114"/>
<protein>
    <submittedName>
        <fullName evidence="8 9">Cytochrome P450</fullName>
    </submittedName>
    <submittedName>
        <fullName evidence="10">Putative cytochrome P450</fullName>
    </submittedName>
</protein>
<evidence type="ECO:0000313" key="9">
    <source>
        <dbReference type="EMBL" id="AES66114.2"/>
    </source>
</evidence>
<dbReference type="EMBL" id="AC155884">
    <property type="protein sequence ID" value="ABN08192.1"/>
    <property type="molecule type" value="Genomic_DNA"/>
</dbReference>
<organism evidence="8">
    <name type="scientific">Medicago truncatula</name>
    <name type="common">Barrel medic</name>
    <name type="synonym">Medicago tribuloides</name>
    <dbReference type="NCBI Taxonomy" id="3880"/>
    <lineage>
        <taxon>Eukaryota</taxon>
        <taxon>Viridiplantae</taxon>
        <taxon>Streptophyta</taxon>
        <taxon>Embryophyta</taxon>
        <taxon>Tracheophyta</taxon>
        <taxon>Spermatophyta</taxon>
        <taxon>Magnoliopsida</taxon>
        <taxon>eudicotyledons</taxon>
        <taxon>Gunneridae</taxon>
        <taxon>Pentapetalae</taxon>
        <taxon>rosids</taxon>
        <taxon>fabids</taxon>
        <taxon>Fabales</taxon>
        <taxon>Fabaceae</taxon>
        <taxon>Papilionoideae</taxon>
        <taxon>50 kb inversion clade</taxon>
        <taxon>NPAAA clade</taxon>
        <taxon>Hologalegina</taxon>
        <taxon>IRL clade</taxon>
        <taxon>Trifolieae</taxon>
        <taxon>Medicago</taxon>
    </lineage>
</organism>
<evidence type="ECO:0000256" key="2">
    <source>
        <dbReference type="ARBA" id="ARBA00010617"/>
    </source>
</evidence>
<dbReference type="Gene3D" id="1.10.630.10">
    <property type="entry name" value="Cytochrome P450"/>
    <property type="match status" value="2"/>
</dbReference>
<accession>G7IQR8</accession>
<dbReference type="KEGG" id="mtr:11428319"/>
<dbReference type="Pfam" id="PF00067">
    <property type="entry name" value="p450"/>
    <property type="match status" value="2"/>
</dbReference>
<accession>A2Q3J7</accession>
<dbReference type="GO" id="GO:0005506">
    <property type="term" value="F:iron ion binding"/>
    <property type="evidence" value="ECO:0007669"/>
    <property type="project" value="InterPro"/>
</dbReference>
<evidence type="ECO:0000256" key="4">
    <source>
        <dbReference type="ARBA" id="ARBA00022723"/>
    </source>
</evidence>
<evidence type="ECO:0000256" key="7">
    <source>
        <dbReference type="ARBA" id="ARBA00023033"/>
    </source>
</evidence>
<evidence type="ECO:0000256" key="6">
    <source>
        <dbReference type="ARBA" id="ARBA00023004"/>
    </source>
</evidence>
<comment type="similarity">
    <text evidence="2">Belongs to the cytochrome P450 family.</text>
</comment>
<dbReference type="SUPFAM" id="SSF48264">
    <property type="entry name" value="Cytochrome P450"/>
    <property type="match status" value="1"/>
</dbReference>
<evidence type="ECO:0000256" key="5">
    <source>
        <dbReference type="ARBA" id="ARBA00023002"/>
    </source>
</evidence>
<reference evidence="10" key="7">
    <citation type="journal article" date="2018" name="Nat. Plants">
        <title>Whole-genome landscape of Medicago truncatula symbiotic genes.</title>
        <authorList>
            <person name="Pecrix Y."/>
            <person name="Gamas P."/>
            <person name="Carrere S."/>
        </authorList>
    </citation>
    <scope>NUCLEOTIDE SEQUENCE</scope>
    <source>
        <tissue evidence="10">Leaves</tissue>
    </source>
</reference>
<dbReference type="Proteomes" id="UP000265566">
    <property type="component" value="Chromosome 2"/>
</dbReference>
<name>A2Q3J7_MEDTR</name>
<proteinExistence type="inferred from homology"/>
<dbReference type="STRING" id="3880.A2Q3J7"/>